<dbReference type="PANTHER" id="PTHR18950:SF0">
    <property type="entry name" value="PROGESTERONE IMMUNOMODULATORY BINDING FACTOR 1"/>
    <property type="match status" value="1"/>
</dbReference>
<name>C5KJW6_PERM5</name>
<dbReference type="InterPro" id="IPR058917">
    <property type="entry name" value="RESC6_dom"/>
</dbReference>
<dbReference type="OrthoDB" id="332146at2759"/>
<feature type="compositionally biased region" description="Basic and acidic residues" evidence="2">
    <location>
        <begin position="532"/>
        <end position="550"/>
    </location>
</feature>
<feature type="compositionally biased region" description="Basic and acidic residues" evidence="2">
    <location>
        <begin position="471"/>
        <end position="492"/>
    </location>
</feature>
<feature type="compositionally biased region" description="Basic and acidic residues" evidence="2">
    <location>
        <begin position="500"/>
        <end position="521"/>
    </location>
</feature>
<feature type="compositionally biased region" description="Polar residues" evidence="2">
    <location>
        <begin position="886"/>
        <end position="897"/>
    </location>
</feature>
<dbReference type="GO" id="GO:0060271">
    <property type="term" value="P:cilium assembly"/>
    <property type="evidence" value="ECO:0007669"/>
    <property type="project" value="TreeGrafter"/>
</dbReference>
<accession>C5KJW6</accession>
<evidence type="ECO:0000259" key="3">
    <source>
        <dbReference type="Pfam" id="PF26188"/>
    </source>
</evidence>
<protein>
    <recommendedName>
        <fullName evidence="3">RNA-editing substrate-binding complex 6 protein domain-containing protein</fullName>
    </recommendedName>
</protein>
<sequence length="2137" mass="233903">MRAPKAWWMVAALCGCDGESAETVISKMSLLGEQVTMFDPEVVSALMGSSFIEAIEEEDRDAEAVQKHLTEERAADSHFLKWFDDSHYEEHNHGPLKPYHPEVKIRRAFDRLKEFLDMAGQDIFGNLRQQNAILGEQFASLLERTVGDSMIEDLKALMEVFTAELELLDKTAKNYKTEALAQSDRGEKLKVESVNIVKDVSDKWDKLSDATTEGEARDILRENSEKVKTHLANIKASPLMSDVKADSKKEFFTEMAGELIGQMRSYVPTSDKRVEDPDHLADIQWSVGTHGFATRANDLHAFMDLLAKLHVLLKETAAKMRLDTYVGKGVYTMPWAKGKRDDQQEEGRIRALLGKYPSVLGTNDQDEYYAEKKKRLEPLQMFSRKYGTQGKLIGGGGGKQDSDVGGGSSAKHEEEGEEISLIEMKKGLDLEKLVQEVSKDMVNSEAAVAEADAELSKKGGTKVSVDEEEEERSRAEQKGHGEHEIGEHHGGGEEEEEEQHDTMDDHEEGGADGRDRDEDHHHHSSVAPGSDAAHKAGDGDGDRHVHKDIEDQQGSGEYDYLDGVKELFDEDQEGKKDGSSSFVERRVEVSVHGAQTTKTPTRPTKASGSLLQAGPGGDDDEEMEEDGGEEDMEFAGDDEEEEHGADDGDDEEEGDHGHAGDDGEGTMDQQQGESVDGQEEESNHAHYDVEGLDQGIGEGEAGDGKAELLDVRLTMEGSVPMTVEALKKSEEHPKGNMKEQQDVLLVKYQVLVSRIDGAINALRATGMIRDSLLAFADRIEESSSNLIEKMWLTNKKEVRRIIGDKGVLKLDEINPSESRKHVVNAHEKLVRMYVLIEKARAAWTLVGPKYSEWGSEDRGADESALGEPEAASAVGVPGIDEYRTSKPYSSPERSSKTAGNAWYVMRGRYFGEKLCQCLLDTEHDALIHNIRKAMEVPEDACDPATIWSEGQVIPEINIEEEDPNDHELQGKVTPESEETDVYPSTASSAASSDGGQVTEGSGEQEQLDADERDSTMTMSLGPPTSSDYPSANTSSLEESSVDVSSVNIDAVLASSNQAVIAARPSSTFRGYSEEVVRAELSLRDAAIQDLQRGLALKATEVLAVKQRLVELHSREIEGLRAQLDMAESARLQASRRAEELEATCDELKVAHARSTAALQRELVEAQGMLQLQRFETERATNLAEDRAAVVEEMQQECKVLRSKVELLRTELDEERASKVRELSSVRGEIAVLRERLSSYEKMEEDMTMAVQAAISLESTCTPGGDTGGNDAVISEVLGSIPVTSRRRVKENLLLTRRLQDLTAQLTSYKQKYETATREADALREELEVSTKRLGEASRPQQYIAESLKNRDLEIAKYRARLGEAEEEISKLHKELEGSREKIAEVEGDIRRLLSLRSKGSHKHSMKTALPGGARSLASTIATMRSTLPMNVQNNFPVILEPSGMQRLRTDDLVYGLNRLGSAAGGCRGKEGFWEAATIELRGRLNEMTPTHLGLAASLLSSLPSIDHSIRKEVLSAVAMRMMTGSTAKGSQAVELKDLSRCLHAVAKNGDSNGIGKLVGVNLESVSYGNAQDCAMAAGALAKAGSSVETRRLMAKLARRSVEVSEDFTPQGIAMLCNAYAKAGVREGESLIRFLVPNIVLKAAEFTGVDCAIVLNAFARLKIKDGPALQRLRERVTELLRENHGGGSSLSRVATQSLNAMAKLNYIDADFVRAILVWCERESTDIARWSPQDMSLFCHGIVRVGGRPSKELISRLAETASSRISEFDGQAICLVWGALADLEVPLSLVRNVFEVGSRRLAECRSKSAKDAVYSLHAMAKVGYYDWAFLETVVVGSLSGRMGALVKHSQLIAMLSPDIATYLTGGQPTERQRVVAEEFLMKLVELLQSEPGLMEKDLTSGQLAMFLLGLARCNHSKAVEFASGVVPLIASKMAPVSGDTRPLAVVLTALALLDFTPQKALLDLLGKAYWERVDWLGDSVQQIDPCLNALVRLDLVHRAMPLWRGLLKSRINSAKGHSSIAAGGEKLAIAAHAVSMATGVLPRVFMGALVHLDEVGCRQVLGALLGSGVRNLDALPLATLRDLIKAEAGTPRSGNGRIHSEVGTVLELQMGLPVVSETVVADLFLVDLLIDVSDYVDVS</sequence>
<feature type="compositionally biased region" description="Polar residues" evidence="2">
    <location>
        <begin position="1015"/>
        <end position="1033"/>
    </location>
</feature>
<feature type="coiled-coil region" evidence="1">
    <location>
        <begin position="1190"/>
        <end position="1217"/>
    </location>
</feature>
<evidence type="ECO:0000313" key="4">
    <source>
        <dbReference type="EMBL" id="EER15224.1"/>
    </source>
</evidence>
<dbReference type="GeneID" id="9062127"/>
<dbReference type="Proteomes" id="UP000007800">
    <property type="component" value="Unassembled WGS sequence"/>
</dbReference>
<feature type="compositionally biased region" description="Polar residues" evidence="2">
    <location>
        <begin position="593"/>
        <end position="610"/>
    </location>
</feature>
<feature type="compositionally biased region" description="Polar residues" evidence="2">
    <location>
        <begin position="993"/>
        <end position="1004"/>
    </location>
</feature>
<dbReference type="InParanoid" id="C5KJW6"/>
<dbReference type="RefSeq" id="XP_002783428.1">
    <property type="nucleotide sequence ID" value="XM_002783382.1"/>
</dbReference>
<feature type="region of interest" description="Disordered" evidence="2">
    <location>
        <begin position="854"/>
        <end position="897"/>
    </location>
</feature>
<feature type="region of interest" description="Disordered" evidence="2">
    <location>
        <begin position="390"/>
        <end position="418"/>
    </location>
</feature>
<gene>
    <name evidence="4" type="ORF">Pmar_PMAR006956</name>
</gene>
<dbReference type="InterPro" id="IPR026205">
    <property type="entry name" value="PIBF1"/>
</dbReference>
<keyword evidence="5" id="KW-1185">Reference proteome</keyword>
<feature type="domain" description="RNA-editing substrate-binding complex 6 protein" evidence="3">
    <location>
        <begin position="1565"/>
        <end position="1831"/>
    </location>
</feature>
<feature type="region of interest" description="Disordered" evidence="2">
    <location>
        <begin position="957"/>
        <end position="1037"/>
    </location>
</feature>
<dbReference type="PANTHER" id="PTHR18950">
    <property type="entry name" value="PROGESTERONE-INDUCED BLOCKING FACTOR 1"/>
    <property type="match status" value="1"/>
</dbReference>
<feature type="compositionally biased region" description="Basic and acidic residues" evidence="2">
    <location>
        <begin position="562"/>
        <end position="589"/>
    </location>
</feature>
<feature type="coiled-coil region" evidence="1">
    <location>
        <begin position="1291"/>
        <end position="1388"/>
    </location>
</feature>
<feature type="compositionally biased region" description="Acidic residues" evidence="2">
    <location>
        <begin position="617"/>
        <end position="654"/>
    </location>
</feature>
<dbReference type="PROSITE" id="PS51257">
    <property type="entry name" value="PROKAR_LIPOPROTEIN"/>
    <property type="match status" value="1"/>
</dbReference>
<dbReference type="GO" id="GO:0005815">
    <property type="term" value="C:microtubule organizing center"/>
    <property type="evidence" value="ECO:0007669"/>
    <property type="project" value="TreeGrafter"/>
</dbReference>
<evidence type="ECO:0000313" key="5">
    <source>
        <dbReference type="Proteomes" id="UP000007800"/>
    </source>
</evidence>
<dbReference type="EMBL" id="GG673648">
    <property type="protein sequence ID" value="EER15224.1"/>
    <property type="molecule type" value="Genomic_DNA"/>
</dbReference>
<feature type="compositionally biased region" description="Gly residues" evidence="2">
    <location>
        <begin position="392"/>
        <end position="408"/>
    </location>
</feature>
<feature type="coiled-coil region" evidence="1">
    <location>
        <begin position="1109"/>
        <end position="1150"/>
    </location>
</feature>
<evidence type="ECO:0000256" key="1">
    <source>
        <dbReference type="SAM" id="Coils"/>
    </source>
</evidence>
<evidence type="ECO:0000256" key="2">
    <source>
        <dbReference type="SAM" id="MobiDB-lite"/>
    </source>
</evidence>
<dbReference type="Gene3D" id="1.10.287.1490">
    <property type="match status" value="1"/>
</dbReference>
<proteinExistence type="predicted"/>
<reference evidence="4 5" key="1">
    <citation type="submission" date="2008-07" db="EMBL/GenBank/DDBJ databases">
        <authorList>
            <person name="El-Sayed N."/>
            <person name="Caler E."/>
            <person name="Inman J."/>
            <person name="Amedeo P."/>
            <person name="Hass B."/>
            <person name="Wortman J."/>
        </authorList>
    </citation>
    <scope>NUCLEOTIDE SEQUENCE [LARGE SCALE GENOMIC DNA]</scope>
    <source>
        <strain evidence="5">ATCC 50983 / TXsc</strain>
    </source>
</reference>
<feature type="coiled-coil region" evidence="1">
    <location>
        <begin position="151"/>
        <end position="178"/>
    </location>
</feature>
<keyword evidence="1" id="KW-0175">Coiled coil</keyword>
<organism evidence="5">
    <name type="scientific">Perkinsus marinus (strain ATCC 50983 / TXsc)</name>
    <dbReference type="NCBI Taxonomy" id="423536"/>
    <lineage>
        <taxon>Eukaryota</taxon>
        <taxon>Sar</taxon>
        <taxon>Alveolata</taxon>
        <taxon>Perkinsozoa</taxon>
        <taxon>Perkinsea</taxon>
        <taxon>Perkinsida</taxon>
        <taxon>Perkinsidae</taxon>
        <taxon>Perkinsus</taxon>
    </lineage>
</organism>
<dbReference type="Pfam" id="PF26188">
    <property type="entry name" value="RESC6"/>
    <property type="match status" value="1"/>
</dbReference>
<feature type="region of interest" description="Disordered" evidence="2">
    <location>
        <begin position="444"/>
        <end position="683"/>
    </location>
</feature>